<dbReference type="NCBIfam" id="TIGR02122">
    <property type="entry name" value="TRAP_TAXI"/>
    <property type="match status" value="1"/>
</dbReference>
<keyword evidence="3" id="KW-1185">Reference proteome</keyword>
<dbReference type="CDD" id="cd13520">
    <property type="entry name" value="PBP2_TAXI_TRAP"/>
    <property type="match status" value="1"/>
</dbReference>
<organism evidence="2 3">
    <name type="scientific">Terrihalobacillus insolitus</name>
    <dbReference type="NCBI Taxonomy" id="2950438"/>
    <lineage>
        <taxon>Bacteria</taxon>
        <taxon>Bacillati</taxon>
        <taxon>Bacillota</taxon>
        <taxon>Bacilli</taxon>
        <taxon>Bacillales</taxon>
        <taxon>Bacillaceae</taxon>
        <taxon>Terrihalobacillus</taxon>
    </lineage>
</organism>
<dbReference type="AlphaFoldDB" id="A0A9X3WU10"/>
<evidence type="ECO:0000313" key="2">
    <source>
        <dbReference type="EMBL" id="MDC3424221.1"/>
    </source>
</evidence>
<gene>
    <name evidence="2" type="ORF">NC797_06830</name>
</gene>
<feature type="signal peptide" evidence="1">
    <location>
        <begin position="1"/>
        <end position="28"/>
    </location>
</feature>
<comment type="caution">
    <text evidence="2">The sequence shown here is derived from an EMBL/GenBank/DDBJ whole genome shotgun (WGS) entry which is preliminary data.</text>
</comment>
<reference evidence="2" key="1">
    <citation type="submission" date="2022-06" db="EMBL/GenBank/DDBJ databases">
        <title>Aquibacillus sp. a new bacterium isolated from soil saline samples.</title>
        <authorList>
            <person name="Galisteo C."/>
            <person name="De La Haba R."/>
            <person name="Sanchez-Porro C."/>
            <person name="Ventosa A."/>
        </authorList>
    </citation>
    <scope>NUCLEOTIDE SEQUENCE</scope>
    <source>
        <strain evidence="2">3ASR75-11</strain>
    </source>
</reference>
<name>A0A9X3WU10_9BACI</name>
<protein>
    <submittedName>
        <fullName evidence="2">TAXI family TRAP transporter solute-binding subunit</fullName>
    </submittedName>
</protein>
<dbReference type="EMBL" id="JAMQKB010000005">
    <property type="protein sequence ID" value="MDC3424221.1"/>
    <property type="molecule type" value="Genomic_DNA"/>
</dbReference>
<dbReference type="Pfam" id="PF16868">
    <property type="entry name" value="NMT1_3"/>
    <property type="match status" value="1"/>
</dbReference>
<feature type="chain" id="PRO_5040938599" evidence="1">
    <location>
        <begin position="29"/>
        <end position="327"/>
    </location>
</feature>
<dbReference type="Gene3D" id="3.40.190.10">
    <property type="entry name" value="Periplasmic binding protein-like II"/>
    <property type="match status" value="2"/>
</dbReference>
<dbReference type="RefSeq" id="WP_272436025.1">
    <property type="nucleotide sequence ID" value="NZ_JAMQKB010000005.1"/>
</dbReference>
<accession>A0A9X3WU10</accession>
<dbReference type="PANTHER" id="PTHR42941">
    <property type="entry name" value="SLL1037 PROTEIN"/>
    <property type="match status" value="1"/>
</dbReference>
<dbReference type="PANTHER" id="PTHR42941:SF1">
    <property type="entry name" value="SLL1037 PROTEIN"/>
    <property type="match status" value="1"/>
</dbReference>
<evidence type="ECO:0000256" key="1">
    <source>
        <dbReference type="SAM" id="SignalP"/>
    </source>
</evidence>
<dbReference type="SUPFAM" id="SSF53850">
    <property type="entry name" value="Periplasmic binding protein-like II"/>
    <property type="match status" value="1"/>
</dbReference>
<keyword evidence="1" id="KW-0732">Signal</keyword>
<dbReference type="InterPro" id="IPR011852">
    <property type="entry name" value="TRAP_TAXI"/>
</dbReference>
<dbReference type="Proteomes" id="UP001145050">
    <property type="component" value="Unassembled WGS sequence"/>
</dbReference>
<evidence type="ECO:0000313" key="3">
    <source>
        <dbReference type="Proteomes" id="UP001145050"/>
    </source>
</evidence>
<proteinExistence type="predicted"/>
<sequence>MKKCRGIVVVLITMVGMFLLSACSSSEANGGSDGGGDSIVIGTGGSSGTYYAVGAGMAKLLNDKSDVNAVSQGTKGAIENVRLVHSKSVDIGMGNWDALYFGYNGTGPFDGKKQDVKALMTLYLSGGQMAVKADSGIESYEDLKGKKVNLGPPGSTITEMSKIILKTYGIDPEKDIEPYYLSFNEGGTKLQDNDLDATFYVSGIPTAGLIDLTSTSDIRLLSLDGEIADKIVEEYPYYDKLTIPAGTYNGIDYDVSTLQLWTSLMVHADMPEEKAYNIVKTLMENVEQFQQVHNVGKDISLETAAKAPIPFHPGAEKYYKEQGVLSE</sequence>
<dbReference type="PROSITE" id="PS51257">
    <property type="entry name" value="PROKAR_LIPOPROTEIN"/>
    <property type="match status" value="1"/>
</dbReference>